<proteinExistence type="predicted"/>
<dbReference type="Gene3D" id="3.90.660.10">
    <property type="match status" value="1"/>
</dbReference>
<accession>A0AAD3GZR5</accession>
<protein>
    <submittedName>
        <fullName evidence="2">FAD/NAD(P)-binding domain-containing protein</fullName>
    </submittedName>
</protein>
<sequence length="371" mass="40971">MTIIQAAQSLSQRVAILGSGISGSSAARRLAENGLKVTVFEGGFGAGGRTSTRFTRDEHQYQFDHGAQYIGSPKTKDFEKALLQWKSDGFVKDWSDGNFFTAKADLEVRMDEKKDRFVGYPKMSSICENLLKHENINLVTQTQARASLDGEGKWKLIHGKTKEDVGTFDWLIASDRNSANGRRKDLSSADVKDFATSVRKIKPVKSLTAMVVFDKPLDIGMDGVLFEGENYGSLGWIARDSSKPGRERDDGRECWVIQTNPDAAKALLEGKESLDEIREIAKTVLVDDLLKVLPSLKPGLEIPEIQESMGHRWGAAFPINTNTEYAEMDSQIFESKKFVACGDYFGKYSGRIEGAYLSGISAADQLINATT</sequence>
<dbReference type="InterPro" id="IPR001763">
    <property type="entry name" value="Rhodanese-like_dom"/>
</dbReference>
<dbReference type="PANTHER" id="PTHR16128">
    <property type="entry name" value="FAD/NAD(P)-BINDING OXIDOREDUCTASE FAMILY PROTEIN"/>
    <property type="match status" value="1"/>
</dbReference>
<dbReference type="Pfam" id="PF13450">
    <property type="entry name" value="NAD_binding_8"/>
    <property type="match status" value="1"/>
</dbReference>
<evidence type="ECO:0000259" key="1">
    <source>
        <dbReference type="PROSITE" id="PS50206"/>
    </source>
</evidence>
<dbReference type="SUPFAM" id="SSF51905">
    <property type="entry name" value="FAD/NAD(P)-binding domain"/>
    <property type="match status" value="1"/>
</dbReference>
<keyword evidence="3" id="KW-1185">Reference proteome</keyword>
<dbReference type="AlphaFoldDB" id="A0AAD3GZR5"/>
<evidence type="ECO:0000313" key="3">
    <source>
        <dbReference type="Proteomes" id="UP001054902"/>
    </source>
</evidence>
<feature type="domain" description="Rhodanese" evidence="1">
    <location>
        <begin position="18"/>
        <end position="53"/>
    </location>
</feature>
<dbReference type="InterPro" id="IPR036188">
    <property type="entry name" value="FAD/NAD-bd_sf"/>
</dbReference>
<dbReference type="EMBL" id="BLLK01000020">
    <property type="protein sequence ID" value="GFH45065.1"/>
    <property type="molecule type" value="Genomic_DNA"/>
</dbReference>
<organism evidence="2 3">
    <name type="scientific">Chaetoceros tenuissimus</name>
    <dbReference type="NCBI Taxonomy" id="426638"/>
    <lineage>
        <taxon>Eukaryota</taxon>
        <taxon>Sar</taxon>
        <taxon>Stramenopiles</taxon>
        <taxon>Ochrophyta</taxon>
        <taxon>Bacillariophyta</taxon>
        <taxon>Coscinodiscophyceae</taxon>
        <taxon>Chaetocerotophycidae</taxon>
        <taxon>Chaetocerotales</taxon>
        <taxon>Chaetocerotaceae</taxon>
        <taxon>Chaetoceros</taxon>
    </lineage>
</organism>
<dbReference type="PANTHER" id="PTHR16128:SF5">
    <property type="entry name" value="FAD_NAD(P)-BINDING OXIDOREDUCTASE FAMILY PROTEIN"/>
    <property type="match status" value="1"/>
</dbReference>
<gene>
    <name evidence="2" type="ORF">CTEN210_01539</name>
</gene>
<evidence type="ECO:0000313" key="2">
    <source>
        <dbReference type="EMBL" id="GFH45065.1"/>
    </source>
</evidence>
<reference evidence="2 3" key="1">
    <citation type="journal article" date="2021" name="Sci. Rep.">
        <title>The genome of the diatom Chaetoceros tenuissimus carries an ancient integrated fragment of an extant virus.</title>
        <authorList>
            <person name="Hongo Y."/>
            <person name="Kimura K."/>
            <person name="Takaki Y."/>
            <person name="Yoshida Y."/>
            <person name="Baba S."/>
            <person name="Kobayashi G."/>
            <person name="Nagasaki K."/>
            <person name="Hano T."/>
            <person name="Tomaru Y."/>
        </authorList>
    </citation>
    <scope>NUCLEOTIDE SEQUENCE [LARGE SCALE GENOMIC DNA]</scope>
    <source>
        <strain evidence="2 3">NIES-3715</strain>
    </source>
</reference>
<dbReference type="PROSITE" id="PS50206">
    <property type="entry name" value="RHODANESE_3"/>
    <property type="match status" value="1"/>
</dbReference>
<comment type="caution">
    <text evidence="2">The sequence shown here is derived from an EMBL/GenBank/DDBJ whole genome shotgun (WGS) entry which is preliminary data.</text>
</comment>
<dbReference type="Proteomes" id="UP001054902">
    <property type="component" value="Unassembled WGS sequence"/>
</dbReference>
<name>A0AAD3GZR5_9STRA</name>
<dbReference type="Gene3D" id="3.50.50.60">
    <property type="entry name" value="FAD/NAD(P)-binding domain"/>
    <property type="match status" value="1"/>
</dbReference>